<accession>A0AAV2HNP1</accession>
<sequence length="55" mass="6026">AGLFPWSEDIPAGSVGRGVLPAVRIALDHVNNDTRINRKYTLKMAYNDTRVSLGV</sequence>
<proteinExistence type="predicted"/>
<keyword evidence="2" id="KW-1185">Reference proteome</keyword>
<feature type="non-terminal residue" evidence="1">
    <location>
        <position position="1"/>
    </location>
</feature>
<evidence type="ECO:0000313" key="2">
    <source>
        <dbReference type="Proteomes" id="UP001497497"/>
    </source>
</evidence>
<dbReference type="AlphaFoldDB" id="A0AAV2HNP1"/>
<comment type="caution">
    <text evidence="1">The sequence shown here is derived from an EMBL/GenBank/DDBJ whole genome shotgun (WGS) entry which is preliminary data.</text>
</comment>
<name>A0AAV2HNP1_LYMST</name>
<dbReference type="EMBL" id="CAXITT010000192">
    <property type="protein sequence ID" value="CAL1535123.1"/>
    <property type="molecule type" value="Genomic_DNA"/>
</dbReference>
<protein>
    <recommendedName>
        <fullName evidence="3">Receptor ligand binding region domain-containing protein</fullName>
    </recommendedName>
</protein>
<organism evidence="1 2">
    <name type="scientific">Lymnaea stagnalis</name>
    <name type="common">Great pond snail</name>
    <name type="synonym">Helix stagnalis</name>
    <dbReference type="NCBI Taxonomy" id="6523"/>
    <lineage>
        <taxon>Eukaryota</taxon>
        <taxon>Metazoa</taxon>
        <taxon>Spiralia</taxon>
        <taxon>Lophotrochozoa</taxon>
        <taxon>Mollusca</taxon>
        <taxon>Gastropoda</taxon>
        <taxon>Heterobranchia</taxon>
        <taxon>Euthyneura</taxon>
        <taxon>Panpulmonata</taxon>
        <taxon>Hygrophila</taxon>
        <taxon>Lymnaeoidea</taxon>
        <taxon>Lymnaeidae</taxon>
        <taxon>Lymnaea</taxon>
    </lineage>
</organism>
<reference evidence="1 2" key="1">
    <citation type="submission" date="2024-04" db="EMBL/GenBank/DDBJ databases">
        <authorList>
            <consortium name="Genoscope - CEA"/>
            <person name="William W."/>
        </authorList>
    </citation>
    <scope>NUCLEOTIDE SEQUENCE [LARGE SCALE GENOMIC DNA]</scope>
</reference>
<dbReference type="Proteomes" id="UP001497497">
    <property type="component" value="Unassembled WGS sequence"/>
</dbReference>
<feature type="non-terminal residue" evidence="1">
    <location>
        <position position="55"/>
    </location>
</feature>
<dbReference type="SUPFAM" id="SSF53822">
    <property type="entry name" value="Periplasmic binding protein-like I"/>
    <property type="match status" value="1"/>
</dbReference>
<evidence type="ECO:0008006" key="3">
    <source>
        <dbReference type="Google" id="ProtNLM"/>
    </source>
</evidence>
<evidence type="ECO:0000313" key="1">
    <source>
        <dbReference type="EMBL" id="CAL1535123.1"/>
    </source>
</evidence>
<gene>
    <name evidence="1" type="ORF">GSLYS_00009083001</name>
</gene>
<dbReference type="Gene3D" id="3.40.50.2300">
    <property type="match status" value="1"/>
</dbReference>
<dbReference type="InterPro" id="IPR028082">
    <property type="entry name" value="Peripla_BP_I"/>
</dbReference>